<dbReference type="Pfam" id="PF13435">
    <property type="entry name" value="Cytochrome_C554"/>
    <property type="match status" value="2"/>
</dbReference>
<evidence type="ECO:0000313" key="8">
    <source>
        <dbReference type="Proteomes" id="UP000477311"/>
    </source>
</evidence>
<organism evidence="7 8">
    <name type="scientific">Limisphaera ngatamarikiensis</name>
    <dbReference type="NCBI Taxonomy" id="1324935"/>
    <lineage>
        <taxon>Bacteria</taxon>
        <taxon>Pseudomonadati</taxon>
        <taxon>Verrucomicrobiota</taxon>
        <taxon>Verrucomicrobiia</taxon>
        <taxon>Limisphaerales</taxon>
        <taxon>Limisphaeraceae</taxon>
        <taxon>Limisphaera</taxon>
    </lineage>
</organism>
<evidence type="ECO:0000256" key="5">
    <source>
        <dbReference type="SAM" id="MobiDB-lite"/>
    </source>
</evidence>
<sequence length="539" mass="57429">MVAGVLAGCVTASAQAPHLNRLVRGGMPGLPVLTGIEFTTNGLRLTWEGPPGYYRVEYRTNLTAPWRPLTPATNHLRVTTVAAPAQAAFFRVAGPAPSYAGAEACATCHADIHAQEMQTRHAAALASLERVGQADNPACLPCHTVGYGLPGGFINRTLTPHLGGVQCESCHGPAGMHAANETDPLFRPRVEVAAQMCGGCHNADSHRTHFEQWAGSSHAVVTEDMNPSGRINACGRCHSGTARLALLKGADPVATVTGDANMPVTCVVCHDPHRDTGQPAQLRNPLVSFADYSLGTGANFATAYNPNIQLCAQCHNQRGASWTSNTRPPHHSPQYNMLLGTAGLTPAGVASRPAAHAFLEKQCVSCHMATEGGQDAAHPAFSGHTFRVESYDSCRSCHPQPETLAEFTQSLVQMQIQRVKAALDVWALTRAPEPLRKYGALAWEYDIPGSLSNPSGSPQIRGPRSSTNPAQDEQALIPERIRKARFNLYLVAYDGSHGVHNGPHAALLLDTALQWVAQELQLSTTSGAPWPVSTPEAQP</sequence>
<keyword evidence="4" id="KW-0349">Heme</keyword>
<evidence type="ECO:0000256" key="3">
    <source>
        <dbReference type="ARBA" id="ARBA00023004"/>
    </source>
</evidence>
<dbReference type="AlphaFoldDB" id="A0A6M1RV54"/>
<dbReference type="PANTHER" id="PTHR35038:SF8">
    <property type="entry name" value="C-TYPE POLYHEME CYTOCHROME OMCC"/>
    <property type="match status" value="1"/>
</dbReference>
<dbReference type="RefSeq" id="WP_165106209.1">
    <property type="nucleotide sequence ID" value="NZ_JAAKYA010000027.1"/>
</dbReference>
<dbReference type="GO" id="GO:0009055">
    <property type="term" value="F:electron transfer activity"/>
    <property type="evidence" value="ECO:0007669"/>
    <property type="project" value="InterPro"/>
</dbReference>
<gene>
    <name evidence="7" type="ORF">G4L39_04350</name>
</gene>
<evidence type="ECO:0000259" key="6">
    <source>
        <dbReference type="PROSITE" id="PS51007"/>
    </source>
</evidence>
<dbReference type="SUPFAM" id="SSF48695">
    <property type="entry name" value="Multiheme cytochromes"/>
    <property type="match status" value="1"/>
</dbReference>
<reference evidence="7 8" key="1">
    <citation type="submission" date="2020-02" db="EMBL/GenBank/DDBJ databases">
        <title>Draft genome sequence of Limisphaera ngatamarikiensis NGM72.4T, a thermophilic Verrucomicrobia grouped in subdivision 3.</title>
        <authorList>
            <person name="Carere C.R."/>
            <person name="Steen J."/>
            <person name="Hugenholtz P."/>
            <person name="Stott M.B."/>
        </authorList>
    </citation>
    <scope>NUCLEOTIDE SEQUENCE [LARGE SCALE GENOMIC DNA]</scope>
    <source>
        <strain evidence="7 8">NGM72.4</strain>
    </source>
</reference>
<dbReference type="Proteomes" id="UP000477311">
    <property type="component" value="Unassembled WGS sequence"/>
</dbReference>
<evidence type="ECO:0000256" key="2">
    <source>
        <dbReference type="ARBA" id="ARBA00022729"/>
    </source>
</evidence>
<accession>A0A6M1RV54</accession>
<dbReference type="Gene3D" id="1.10.1130.10">
    <property type="entry name" value="Flavocytochrome C3, Chain A"/>
    <property type="match status" value="2"/>
</dbReference>
<keyword evidence="3 4" id="KW-0408">Iron</keyword>
<dbReference type="InterPro" id="IPR009056">
    <property type="entry name" value="Cyt_c-like_dom"/>
</dbReference>
<dbReference type="InterPro" id="IPR051829">
    <property type="entry name" value="Multiheme_Cytochr_ET"/>
</dbReference>
<comment type="caution">
    <text evidence="7">The sequence shown here is derived from an EMBL/GenBank/DDBJ whole genome shotgun (WGS) entry which is preliminary data.</text>
</comment>
<keyword evidence="1 4" id="KW-0479">Metal-binding</keyword>
<dbReference type="PANTHER" id="PTHR35038">
    <property type="entry name" value="DISSIMILATORY SULFITE REDUCTASE SIRA"/>
    <property type="match status" value="1"/>
</dbReference>
<proteinExistence type="predicted"/>
<dbReference type="GO" id="GO:0020037">
    <property type="term" value="F:heme binding"/>
    <property type="evidence" value="ECO:0007669"/>
    <property type="project" value="InterPro"/>
</dbReference>
<evidence type="ECO:0000256" key="1">
    <source>
        <dbReference type="ARBA" id="ARBA00022723"/>
    </source>
</evidence>
<protein>
    <recommendedName>
        <fullName evidence="6">Cytochrome c domain-containing protein</fullName>
    </recommendedName>
</protein>
<feature type="compositionally biased region" description="Polar residues" evidence="5">
    <location>
        <begin position="453"/>
        <end position="471"/>
    </location>
</feature>
<feature type="region of interest" description="Disordered" evidence="5">
    <location>
        <begin position="453"/>
        <end position="473"/>
    </location>
</feature>
<dbReference type="GO" id="GO:0046872">
    <property type="term" value="F:metal ion binding"/>
    <property type="evidence" value="ECO:0007669"/>
    <property type="project" value="UniProtKB-KW"/>
</dbReference>
<dbReference type="EMBL" id="JAAKYA010000027">
    <property type="protein sequence ID" value="NGO38632.1"/>
    <property type="molecule type" value="Genomic_DNA"/>
</dbReference>
<dbReference type="InterPro" id="IPR036280">
    <property type="entry name" value="Multihaem_cyt_sf"/>
</dbReference>
<name>A0A6M1RV54_9BACT</name>
<evidence type="ECO:0000313" key="7">
    <source>
        <dbReference type="EMBL" id="NGO38632.1"/>
    </source>
</evidence>
<feature type="domain" description="Cytochrome c" evidence="6">
    <location>
        <begin position="343"/>
        <end position="481"/>
    </location>
</feature>
<keyword evidence="2" id="KW-0732">Signal</keyword>
<keyword evidence="8" id="KW-1185">Reference proteome</keyword>
<dbReference type="InterPro" id="IPR023155">
    <property type="entry name" value="Cyt_c-552/4"/>
</dbReference>
<evidence type="ECO:0000256" key="4">
    <source>
        <dbReference type="PROSITE-ProRule" id="PRU00433"/>
    </source>
</evidence>
<dbReference type="PROSITE" id="PS51007">
    <property type="entry name" value="CYTC"/>
    <property type="match status" value="1"/>
</dbReference>